<evidence type="ECO:0000313" key="1">
    <source>
        <dbReference type="EMBL" id="PNP84984.1"/>
    </source>
</evidence>
<proteinExistence type="predicted"/>
<name>A0A2K0WRY2_GIBNY</name>
<accession>A0A2K0WRY2</accession>
<evidence type="ECO:0000313" key="2">
    <source>
        <dbReference type="Proteomes" id="UP000236664"/>
    </source>
</evidence>
<gene>
    <name evidence="1" type="ORF">FNYG_01681</name>
</gene>
<keyword evidence="2" id="KW-1185">Reference proteome</keyword>
<organism evidence="1 2">
    <name type="scientific">Gibberella nygamai</name>
    <name type="common">Bean root rot disease fungus</name>
    <name type="synonym">Fusarium nygamai</name>
    <dbReference type="NCBI Taxonomy" id="42673"/>
    <lineage>
        <taxon>Eukaryota</taxon>
        <taxon>Fungi</taxon>
        <taxon>Dikarya</taxon>
        <taxon>Ascomycota</taxon>
        <taxon>Pezizomycotina</taxon>
        <taxon>Sordariomycetes</taxon>
        <taxon>Hypocreomycetidae</taxon>
        <taxon>Hypocreales</taxon>
        <taxon>Nectriaceae</taxon>
        <taxon>Fusarium</taxon>
        <taxon>Fusarium fujikuroi species complex</taxon>
    </lineage>
</organism>
<dbReference type="Proteomes" id="UP000236664">
    <property type="component" value="Unassembled WGS sequence"/>
</dbReference>
<sequence>MKASTNKAHGNKTTRARFKKPKERIEFWRRETGLNIHRAYWKYGRI</sequence>
<dbReference type="EMBL" id="MTQA01000036">
    <property type="protein sequence ID" value="PNP84984.1"/>
    <property type="molecule type" value="Genomic_DNA"/>
</dbReference>
<protein>
    <submittedName>
        <fullName evidence="1">Uncharacterized protein</fullName>
    </submittedName>
</protein>
<reference evidence="1 2" key="1">
    <citation type="submission" date="2017-06" db="EMBL/GenBank/DDBJ databases">
        <title>Genome of Fusarium nygamai isolate CS10214.</title>
        <authorList>
            <person name="Gardiner D.M."/>
            <person name="Obanor F."/>
            <person name="Kazan K."/>
        </authorList>
    </citation>
    <scope>NUCLEOTIDE SEQUENCE [LARGE SCALE GENOMIC DNA]</scope>
    <source>
        <strain evidence="1 2">CS10214</strain>
    </source>
</reference>
<dbReference type="AlphaFoldDB" id="A0A2K0WRY2"/>
<dbReference type="OrthoDB" id="5107053at2759"/>
<comment type="caution">
    <text evidence="1">The sequence shown here is derived from an EMBL/GenBank/DDBJ whole genome shotgun (WGS) entry which is preliminary data.</text>
</comment>